<dbReference type="Gene3D" id="3.40.50.170">
    <property type="entry name" value="Formyl transferase, N-terminal domain"/>
    <property type="match status" value="1"/>
</dbReference>
<dbReference type="SUPFAM" id="SSF53328">
    <property type="entry name" value="Formyltransferase"/>
    <property type="match status" value="1"/>
</dbReference>
<dbReference type="RefSeq" id="WP_251806716.1">
    <property type="nucleotide sequence ID" value="NZ_CP166679.1"/>
</dbReference>
<dbReference type="CDD" id="cd08653">
    <property type="entry name" value="FMT_core_like_3"/>
    <property type="match status" value="1"/>
</dbReference>
<evidence type="ECO:0000256" key="3">
    <source>
        <dbReference type="ARBA" id="ARBA00022679"/>
    </source>
</evidence>
<proteinExistence type="inferred from homology"/>
<dbReference type="InterPro" id="IPR036477">
    <property type="entry name" value="Formyl_transf_N_sf"/>
</dbReference>
<evidence type="ECO:0000259" key="9">
    <source>
        <dbReference type="Pfam" id="PF00551"/>
    </source>
</evidence>
<evidence type="ECO:0000256" key="5">
    <source>
        <dbReference type="ARBA" id="ARBA00038440"/>
    </source>
</evidence>
<protein>
    <recommendedName>
        <fullName evidence="2">phosphoribosylglycinamide formyltransferase 1</fullName>
        <ecNumber evidence="2">2.1.2.2</ecNumber>
    </recommendedName>
    <alternativeName>
        <fullName evidence="7">5'-phosphoribosylglycinamide transformylase</fullName>
    </alternativeName>
    <alternativeName>
        <fullName evidence="6">GAR transformylase</fullName>
    </alternativeName>
</protein>
<dbReference type="EC" id="2.1.2.2" evidence="2"/>
<comment type="caution">
    <text evidence="10">The sequence shown here is derived from an EMBL/GenBank/DDBJ whole genome shotgun (WGS) entry which is preliminary data.</text>
</comment>
<dbReference type="Proteomes" id="UP001597532">
    <property type="component" value="Unassembled WGS sequence"/>
</dbReference>
<keyword evidence="4" id="KW-0658">Purine biosynthesis</keyword>
<accession>A0ABW5VHD3</accession>
<evidence type="ECO:0000313" key="10">
    <source>
        <dbReference type="EMBL" id="MFD2790579.1"/>
    </source>
</evidence>
<comment type="pathway">
    <text evidence="1">Purine metabolism; IMP biosynthesis via de novo pathway; N(2)-formyl-N(1)-(5-phospho-D-ribosyl)glycinamide from N(1)-(5-phospho-D-ribosyl)glycinamide (10-formyl THF route): step 1/1.</text>
</comment>
<dbReference type="PROSITE" id="PS00373">
    <property type="entry name" value="GART"/>
    <property type="match status" value="1"/>
</dbReference>
<organism evidence="10 11">
    <name type="scientific">Arenibacter antarcticus</name>
    <dbReference type="NCBI Taxonomy" id="2040469"/>
    <lineage>
        <taxon>Bacteria</taxon>
        <taxon>Pseudomonadati</taxon>
        <taxon>Bacteroidota</taxon>
        <taxon>Flavobacteriia</taxon>
        <taxon>Flavobacteriales</taxon>
        <taxon>Flavobacteriaceae</taxon>
        <taxon>Arenibacter</taxon>
    </lineage>
</organism>
<reference evidence="11" key="1">
    <citation type="journal article" date="2019" name="Int. J. Syst. Evol. Microbiol.">
        <title>The Global Catalogue of Microorganisms (GCM) 10K type strain sequencing project: providing services to taxonomists for standard genome sequencing and annotation.</title>
        <authorList>
            <consortium name="The Broad Institute Genomics Platform"/>
            <consortium name="The Broad Institute Genome Sequencing Center for Infectious Disease"/>
            <person name="Wu L."/>
            <person name="Ma J."/>
        </authorList>
    </citation>
    <scope>NUCLEOTIDE SEQUENCE [LARGE SCALE GENOMIC DNA]</scope>
    <source>
        <strain evidence="11">KCTC 52924</strain>
    </source>
</reference>
<name>A0ABW5VHD3_9FLAO</name>
<dbReference type="Pfam" id="PF00551">
    <property type="entry name" value="Formyl_trans_N"/>
    <property type="match status" value="1"/>
</dbReference>
<dbReference type="GO" id="GO:0016740">
    <property type="term" value="F:transferase activity"/>
    <property type="evidence" value="ECO:0007669"/>
    <property type="project" value="UniProtKB-KW"/>
</dbReference>
<feature type="domain" description="Formyl transferase N-terminal" evidence="9">
    <location>
        <begin position="108"/>
        <end position="203"/>
    </location>
</feature>
<evidence type="ECO:0000256" key="8">
    <source>
        <dbReference type="ARBA" id="ARBA00047664"/>
    </source>
</evidence>
<comment type="catalytic activity">
    <reaction evidence="8">
        <text>N(1)-(5-phospho-beta-D-ribosyl)glycinamide + (6R)-10-formyltetrahydrofolate = N(2)-formyl-N(1)-(5-phospho-beta-D-ribosyl)glycinamide + (6S)-5,6,7,8-tetrahydrofolate + H(+)</text>
        <dbReference type="Rhea" id="RHEA:15053"/>
        <dbReference type="ChEBI" id="CHEBI:15378"/>
        <dbReference type="ChEBI" id="CHEBI:57453"/>
        <dbReference type="ChEBI" id="CHEBI:143788"/>
        <dbReference type="ChEBI" id="CHEBI:147286"/>
        <dbReference type="ChEBI" id="CHEBI:195366"/>
        <dbReference type="EC" id="2.1.2.2"/>
    </reaction>
</comment>
<keyword evidence="3 10" id="KW-0808">Transferase</keyword>
<keyword evidence="11" id="KW-1185">Reference proteome</keyword>
<sequence length="263" mass="30184">MDINKSPKKIVMITGEGEYPVMVYNYLNENNIAIGHLIIEDPIETQIFLKRRIKKLGVIKVFGQILHRLVIVPILKVTSTERIQKIKEIGRLNSILPNNVIISKVPSVNSKKCIDLLQELDPMLVVIVNTRILNKTTLSSISGKFINIHAGITPYYRGWHGGYWALVRKDTKNCGVTIHVVDDGIDTGKIVYQGIIQISKRDNYYTYPFLQLLIGLPLLKSAIEDLRDHKINNYKTDDVEIGTLFYHPTIWEYLYNRIVKKVK</sequence>
<evidence type="ECO:0000256" key="6">
    <source>
        <dbReference type="ARBA" id="ARBA00041324"/>
    </source>
</evidence>
<dbReference type="InterPro" id="IPR001555">
    <property type="entry name" value="GART_AS"/>
</dbReference>
<gene>
    <name evidence="10" type="ORF">ACFS1K_12470</name>
</gene>
<evidence type="ECO:0000256" key="1">
    <source>
        <dbReference type="ARBA" id="ARBA00005054"/>
    </source>
</evidence>
<comment type="similarity">
    <text evidence="5">Belongs to the GART family.</text>
</comment>
<dbReference type="EMBL" id="JBHUOK010000030">
    <property type="protein sequence ID" value="MFD2790579.1"/>
    <property type="molecule type" value="Genomic_DNA"/>
</dbReference>
<evidence type="ECO:0000256" key="2">
    <source>
        <dbReference type="ARBA" id="ARBA00012254"/>
    </source>
</evidence>
<evidence type="ECO:0000256" key="4">
    <source>
        <dbReference type="ARBA" id="ARBA00022755"/>
    </source>
</evidence>
<evidence type="ECO:0000313" key="11">
    <source>
        <dbReference type="Proteomes" id="UP001597532"/>
    </source>
</evidence>
<dbReference type="InterPro" id="IPR002376">
    <property type="entry name" value="Formyl_transf_N"/>
</dbReference>
<dbReference type="PANTHER" id="PTHR43369:SF2">
    <property type="entry name" value="PHOSPHORIBOSYLGLYCINAMIDE FORMYLTRANSFERASE"/>
    <property type="match status" value="1"/>
</dbReference>
<evidence type="ECO:0000256" key="7">
    <source>
        <dbReference type="ARBA" id="ARBA00041682"/>
    </source>
</evidence>
<dbReference type="PANTHER" id="PTHR43369">
    <property type="entry name" value="PHOSPHORIBOSYLGLYCINAMIDE FORMYLTRANSFERASE"/>
    <property type="match status" value="1"/>
</dbReference>